<feature type="domain" description="Integrase catalytic" evidence="1">
    <location>
        <begin position="1"/>
        <end position="126"/>
    </location>
</feature>
<dbReference type="Pfam" id="PF22938">
    <property type="entry name" value="Integrase_p58_C"/>
    <property type="match status" value="1"/>
</dbReference>
<evidence type="ECO:0000259" key="1">
    <source>
        <dbReference type="PROSITE" id="PS50994"/>
    </source>
</evidence>
<dbReference type="PROSITE" id="PS50994">
    <property type="entry name" value="INTEGRASE"/>
    <property type="match status" value="1"/>
</dbReference>
<dbReference type="EMBL" id="BGPR01004802">
    <property type="protein sequence ID" value="GBN03495.1"/>
    <property type="molecule type" value="Genomic_DNA"/>
</dbReference>
<organism evidence="2 3">
    <name type="scientific">Araneus ventricosus</name>
    <name type="common">Orbweaver spider</name>
    <name type="synonym">Epeira ventricosa</name>
    <dbReference type="NCBI Taxonomy" id="182803"/>
    <lineage>
        <taxon>Eukaryota</taxon>
        <taxon>Metazoa</taxon>
        <taxon>Ecdysozoa</taxon>
        <taxon>Arthropoda</taxon>
        <taxon>Chelicerata</taxon>
        <taxon>Arachnida</taxon>
        <taxon>Araneae</taxon>
        <taxon>Araneomorphae</taxon>
        <taxon>Entelegynae</taxon>
        <taxon>Araneoidea</taxon>
        <taxon>Araneidae</taxon>
        <taxon>Araneus</taxon>
    </lineage>
</organism>
<protein>
    <recommendedName>
        <fullName evidence="1">Integrase catalytic domain-containing protein</fullName>
    </recommendedName>
</protein>
<dbReference type="SUPFAM" id="SSF53098">
    <property type="entry name" value="Ribonuclease H-like"/>
    <property type="match status" value="1"/>
</dbReference>
<reference evidence="2 3" key="1">
    <citation type="journal article" date="2019" name="Sci. Rep.">
        <title>Orb-weaving spider Araneus ventricosus genome elucidates the spidroin gene catalogue.</title>
        <authorList>
            <person name="Kono N."/>
            <person name="Nakamura H."/>
            <person name="Ohtoshi R."/>
            <person name="Moran D.A.P."/>
            <person name="Shinohara A."/>
            <person name="Yoshida Y."/>
            <person name="Fujiwara M."/>
            <person name="Mori M."/>
            <person name="Tomita M."/>
            <person name="Arakawa K."/>
        </authorList>
    </citation>
    <scope>NUCLEOTIDE SEQUENCE [LARGE SCALE GENOMIC DNA]</scope>
</reference>
<dbReference type="PANTHER" id="PTHR37984">
    <property type="entry name" value="PROTEIN CBG26694"/>
    <property type="match status" value="1"/>
</dbReference>
<proteinExistence type="predicted"/>
<dbReference type="InterPro" id="IPR036397">
    <property type="entry name" value="RNaseH_sf"/>
</dbReference>
<dbReference type="InterPro" id="IPR001584">
    <property type="entry name" value="Integrase_cat-core"/>
</dbReference>
<dbReference type="Gene3D" id="3.30.420.10">
    <property type="entry name" value="Ribonuclease H-like superfamily/Ribonuclease H"/>
    <property type="match status" value="1"/>
</dbReference>
<dbReference type="InterPro" id="IPR012337">
    <property type="entry name" value="RNaseH-like_sf"/>
</dbReference>
<sequence length="272" mass="31482">MTSKYPDAIPVTDISSVSVTDSLLEICSRMSFPREVQYDQGTSFTSQLTTEFFDRFDVKVTHSSVHHPQSNPVERFHRTIKRILMVLCLESGQDWEKNLLATLLALHTITHESTGLSPAELVHGKNLRTPEVLLYEHWVKPQEADSTVSEYVFELINRMRRCQELAIEKMTEVRAKRKVWHNKNVVRRKFQVGDLVLVLATSKPNKMAVQWTAPGVIENQLSETNYIVRKANKNYKTQIYHVNLLKPYHQRFERINFIVSGGEEIQALDTEE</sequence>
<gene>
    <name evidence="2" type="ORF">AVEN_146137_1</name>
</gene>
<dbReference type="GO" id="GO:0003676">
    <property type="term" value="F:nucleic acid binding"/>
    <property type="evidence" value="ECO:0007669"/>
    <property type="project" value="InterPro"/>
</dbReference>
<comment type="caution">
    <text evidence="2">The sequence shown here is derived from an EMBL/GenBank/DDBJ whole genome shotgun (WGS) entry which is preliminary data.</text>
</comment>
<dbReference type="AlphaFoldDB" id="A0A4Y2KMD8"/>
<keyword evidence="3" id="KW-1185">Reference proteome</keyword>
<dbReference type="OrthoDB" id="6432955at2759"/>
<dbReference type="InterPro" id="IPR050951">
    <property type="entry name" value="Retrovirus_Pol_polyprotein"/>
</dbReference>
<accession>A0A4Y2KMD8</accession>
<name>A0A4Y2KMD8_ARAVE</name>
<dbReference type="InterPro" id="IPR054465">
    <property type="entry name" value="Integrase_p58-like_C"/>
</dbReference>
<evidence type="ECO:0000313" key="3">
    <source>
        <dbReference type="Proteomes" id="UP000499080"/>
    </source>
</evidence>
<dbReference type="GO" id="GO:0015074">
    <property type="term" value="P:DNA integration"/>
    <property type="evidence" value="ECO:0007669"/>
    <property type="project" value="InterPro"/>
</dbReference>
<evidence type="ECO:0000313" key="2">
    <source>
        <dbReference type="EMBL" id="GBN03495.1"/>
    </source>
</evidence>
<dbReference type="Proteomes" id="UP000499080">
    <property type="component" value="Unassembled WGS sequence"/>
</dbReference>
<dbReference type="PANTHER" id="PTHR37984:SF15">
    <property type="entry name" value="INTEGRASE CATALYTIC DOMAIN-CONTAINING PROTEIN"/>
    <property type="match status" value="1"/>
</dbReference>